<keyword evidence="10" id="KW-0472">Membrane</keyword>
<evidence type="ECO:0000256" key="14">
    <source>
        <dbReference type="SAM" id="MobiDB-lite"/>
    </source>
</evidence>
<feature type="compositionally biased region" description="Polar residues" evidence="14">
    <location>
        <begin position="93"/>
        <end position="111"/>
    </location>
</feature>
<sequence length="329" mass="35906">MAELQMLLEEEIPSGKRALIESYQNLTRVADYCENNYIQATDKRKALEETKAYTTQSLASVAYQINALANNVLQLLDIQASQLRRMESSINHISQHGNNQPARTGTLSRTNPPTQKPPSPPMSGRGTLGRNTPYKTLEPVKPPTVPNDYMTSPARLGSQHSPGRTASLNQRPRTHSGSSGGSGSRENSGSSSIGIPIAVPTPSPPTVGPVADSPTPPPPPPPDDIPMFDDSPPPPPPPPVDYEDEEAAVVQYNDPYADGDPAWAPKNYIEKVVAIYDYTKDKDDELSFMEGAIIYVIKKNDDGWYEGVCNRVTGLFPGNYVESIMHYTD</sequence>
<evidence type="ECO:0000256" key="5">
    <source>
        <dbReference type="ARBA" id="ARBA00010020"/>
    </source>
</evidence>
<dbReference type="Ensembl" id="ENSMMNT00015025386.1">
    <property type="protein sequence ID" value="ENSMMNP00015023103.1"/>
    <property type="gene ID" value="ENSMMNG00015016765.1"/>
</dbReference>
<evidence type="ECO:0000259" key="16">
    <source>
        <dbReference type="PROSITE" id="PS50192"/>
    </source>
</evidence>
<evidence type="ECO:0000256" key="3">
    <source>
        <dbReference type="ARBA" id="ARBA00004486"/>
    </source>
</evidence>
<dbReference type="GO" id="GO:0045296">
    <property type="term" value="F:cadherin binding"/>
    <property type="evidence" value="ECO:0007669"/>
    <property type="project" value="TreeGrafter"/>
</dbReference>
<dbReference type="InterPro" id="IPR000727">
    <property type="entry name" value="T_SNARE_dom"/>
</dbReference>
<dbReference type="Gene3D" id="6.10.140.1620">
    <property type="match status" value="1"/>
</dbReference>
<name>A0A8C6C4A3_MONMO</name>
<evidence type="ECO:0000256" key="8">
    <source>
        <dbReference type="ARBA" id="ARBA00022553"/>
    </source>
</evidence>
<dbReference type="GO" id="GO:0005856">
    <property type="term" value="C:cytoskeleton"/>
    <property type="evidence" value="ECO:0007669"/>
    <property type="project" value="UniProtKB-SubCell"/>
</dbReference>
<feature type="compositionally biased region" description="Polar residues" evidence="14">
    <location>
        <begin position="158"/>
        <end position="171"/>
    </location>
</feature>
<dbReference type="Pfam" id="PF00018">
    <property type="entry name" value="SH3_1"/>
    <property type="match status" value="1"/>
</dbReference>
<feature type="compositionally biased region" description="Pro residues" evidence="14">
    <location>
        <begin position="214"/>
        <end position="224"/>
    </location>
</feature>
<comment type="similarity">
    <text evidence="5">Belongs to the ABI family.</text>
</comment>
<evidence type="ECO:0000256" key="13">
    <source>
        <dbReference type="PROSITE-ProRule" id="PRU00192"/>
    </source>
</evidence>
<dbReference type="PANTHER" id="PTHR10460:SF2">
    <property type="entry name" value="ABL INTERACTOR 1"/>
    <property type="match status" value="1"/>
</dbReference>
<evidence type="ECO:0000259" key="15">
    <source>
        <dbReference type="PROSITE" id="PS50002"/>
    </source>
</evidence>
<reference evidence="17" key="2">
    <citation type="submission" date="2025-09" db="UniProtKB">
        <authorList>
            <consortium name="Ensembl"/>
        </authorList>
    </citation>
    <scope>IDENTIFICATION</scope>
</reference>
<protein>
    <submittedName>
        <fullName evidence="17">Abl interactor 1</fullName>
    </submittedName>
</protein>
<evidence type="ECO:0000256" key="2">
    <source>
        <dbReference type="ARBA" id="ARBA00004370"/>
    </source>
</evidence>
<evidence type="ECO:0000256" key="11">
    <source>
        <dbReference type="ARBA" id="ARBA00023212"/>
    </source>
</evidence>
<dbReference type="PROSITE" id="PS50192">
    <property type="entry name" value="T_SNARE"/>
    <property type="match status" value="1"/>
</dbReference>
<evidence type="ECO:0000256" key="1">
    <source>
        <dbReference type="ARBA" id="ARBA00004245"/>
    </source>
</evidence>
<reference evidence="17" key="1">
    <citation type="submission" date="2025-08" db="UniProtKB">
        <authorList>
            <consortium name="Ensembl"/>
        </authorList>
    </citation>
    <scope>IDENTIFICATION</scope>
</reference>
<dbReference type="GO" id="GO:0031209">
    <property type="term" value="C:SCAR complex"/>
    <property type="evidence" value="ECO:0007669"/>
    <property type="project" value="TreeGrafter"/>
</dbReference>
<dbReference type="InterPro" id="IPR028457">
    <property type="entry name" value="ABI"/>
</dbReference>
<dbReference type="GO" id="GO:0035591">
    <property type="term" value="F:signaling adaptor activity"/>
    <property type="evidence" value="ECO:0007669"/>
    <property type="project" value="TreeGrafter"/>
</dbReference>
<organism evidence="17 18">
    <name type="scientific">Monodon monoceros</name>
    <name type="common">Narwhal</name>
    <name type="synonym">Ceratodon monodon</name>
    <dbReference type="NCBI Taxonomy" id="40151"/>
    <lineage>
        <taxon>Eukaryota</taxon>
        <taxon>Metazoa</taxon>
        <taxon>Chordata</taxon>
        <taxon>Craniata</taxon>
        <taxon>Vertebrata</taxon>
        <taxon>Euteleostomi</taxon>
        <taxon>Mammalia</taxon>
        <taxon>Eutheria</taxon>
        <taxon>Laurasiatheria</taxon>
        <taxon>Artiodactyla</taxon>
        <taxon>Whippomorpha</taxon>
        <taxon>Cetacea</taxon>
        <taxon>Odontoceti</taxon>
        <taxon>Monodontidae</taxon>
        <taxon>Monodon</taxon>
    </lineage>
</organism>
<evidence type="ECO:0000256" key="4">
    <source>
        <dbReference type="ARBA" id="ARBA00004510"/>
    </source>
</evidence>
<dbReference type="PANTHER" id="PTHR10460">
    <property type="entry name" value="ABL INTERACTOR FAMILY MEMBER"/>
    <property type="match status" value="1"/>
</dbReference>
<evidence type="ECO:0000313" key="17">
    <source>
        <dbReference type="Ensembl" id="ENSMMNP00015023103.1"/>
    </source>
</evidence>
<dbReference type="GO" id="GO:0017124">
    <property type="term" value="F:SH3 domain binding"/>
    <property type="evidence" value="ECO:0007669"/>
    <property type="project" value="TreeGrafter"/>
</dbReference>
<evidence type="ECO:0000313" key="18">
    <source>
        <dbReference type="Proteomes" id="UP000694561"/>
    </source>
</evidence>
<keyword evidence="18" id="KW-1185">Reference proteome</keyword>
<evidence type="ECO:0000256" key="6">
    <source>
        <dbReference type="ARBA" id="ARBA00022443"/>
    </source>
</evidence>
<keyword evidence="8" id="KW-0597">Phosphoprotein</keyword>
<evidence type="ECO:0000256" key="7">
    <source>
        <dbReference type="ARBA" id="ARBA00022490"/>
    </source>
</evidence>
<dbReference type="FunFam" id="2.30.30.40:FF:000002">
    <property type="entry name" value="abl interactor 1 isoform X1"/>
    <property type="match status" value="1"/>
</dbReference>
<dbReference type="AlphaFoldDB" id="A0A8C6C4A3"/>
<dbReference type="PROSITE" id="PS50002">
    <property type="entry name" value="SH3"/>
    <property type="match status" value="1"/>
</dbReference>
<keyword evidence="6 13" id="KW-0728">SH3 domain</keyword>
<evidence type="ECO:0000256" key="9">
    <source>
        <dbReference type="ARBA" id="ARBA00023054"/>
    </source>
</evidence>
<dbReference type="CDD" id="cd11971">
    <property type="entry name" value="SH3_Abi1"/>
    <property type="match status" value="1"/>
</dbReference>
<dbReference type="GO" id="GO:0030027">
    <property type="term" value="C:lamellipodium"/>
    <property type="evidence" value="ECO:0007669"/>
    <property type="project" value="UniProtKB-SubCell"/>
</dbReference>
<feature type="domain" description="SH3" evidence="15">
    <location>
        <begin position="267"/>
        <end position="326"/>
    </location>
</feature>
<dbReference type="InterPro" id="IPR035725">
    <property type="entry name" value="Abi1_SH3"/>
</dbReference>
<feature type="compositionally biased region" description="Pro residues" evidence="14">
    <location>
        <begin position="231"/>
        <end position="240"/>
    </location>
</feature>
<dbReference type="InterPro" id="IPR036028">
    <property type="entry name" value="SH3-like_dom_sf"/>
</dbReference>
<dbReference type="Proteomes" id="UP000694561">
    <property type="component" value="Unplaced"/>
</dbReference>
<accession>A0A8C6C4A3</accession>
<proteinExistence type="inferred from homology"/>
<dbReference type="GO" id="GO:0001764">
    <property type="term" value="P:neuron migration"/>
    <property type="evidence" value="ECO:0007669"/>
    <property type="project" value="TreeGrafter"/>
</dbReference>
<dbReference type="GO" id="GO:0030175">
    <property type="term" value="C:filopodium"/>
    <property type="evidence" value="ECO:0007669"/>
    <property type="project" value="UniProtKB-SubCell"/>
</dbReference>
<keyword evidence="12" id="KW-0966">Cell projection</keyword>
<keyword evidence="7" id="KW-0963">Cytoplasm</keyword>
<keyword evidence="9" id="KW-0175">Coiled coil</keyword>
<feature type="domain" description="T-SNARE coiled-coil homology" evidence="16">
    <location>
        <begin position="45"/>
        <end position="107"/>
    </location>
</feature>
<dbReference type="PRINTS" id="PR00452">
    <property type="entry name" value="SH3DOMAIN"/>
</dbReference>
<dbReference type="InterPro" id="IPR001452">
    <property type="entry name" value="SH3_domain"/>
</dbReference>
<comment type="subcellular location">
    <subcellularLocation>
        <location evidence="3">Cell projection</location>
        <location evidence="3">Filopodium</location>
    </subcellularLocation>
    <subcellularLocation>
        <location evidence="4">Cell projection</location>
        <location evidence="4">Lamellipodium</location>
    </subcellularLocation>
    <subcellularLocation>
        <location evidence="1">Cytoplasm</location>
        <location evidence="1">Cytoskeleton</location>
    </subcellularLocation>
    <subcellularLocation>
        <location evidence="2">Membrane</location>
    </subcellularLocation>
</comment>
<feature type="region of interest" description="Disordered" evidence="14">
    <location>
        <begin position="93"/>
        <end position="242"/>
    </location>
</feature>
<evidence type="ECO:0000256" key="10">
    <source>
        <dbReference type="ARBA" id="ARBA00023136"/>
    </source>
</evidence>
<evidence type="ECO:0000256" key="12">
    <source>
        <dbReference type="ARBA" id="ARBA00023273"/>
    </source>
</evidence>
<dbReference type="SUPFAM" id="SSF50044">
    <property type="entry name" value="SH3-domain"/>
    <property type="match status" value="1"/>
</dbReference>
<keyword evidence="11" id="KW-0206">Cytoskeleton</keyword>
<feature type="compositionally biased region" description="Low complexity" evidence="14">
    <location>
        <begin position="184"/>
        <end position="194"/>
    </location>
</feature>
<dbReference type="SMART" id="SM00326">
    <property type="entry name" value="SH3"/>
    <property type="match status" value="1"/>
</dbReference>
<dbReference type="Gene3D" id="2.30.30.40">
    <property type="entry name" value="SH3 Domains"/>
    <property type="match status" value="1"/>
</dbReference>
<gene>
    <name evidence="17" type="primary">ABI1</name>
</gene>
<dbReference type="GeneTree" id="ENSGT00940000154811"/>
<dbReference type="GO" id="GO:0016020">
    <property type="term" value="C:membrane"/>
    <property type="evidence" value="ECO:0007669"/>
    <property type="project" value="UniProtKB-SubCell"/>
</dbReference>